<gene>
    <name evidence="2" type="ORF">Clacol_000555</name>
</gene>
<evidence type="ECO:0000256" key="1">
    <source>
        <dbReference type="SAM" id="MobiDB-lite"/>
    </source>
</evidence>
<feature type="region of interest" description="Disordered" evidence="1">
    <location>
        <begin position="243"/>
        <end position="324"/>
    </location>
</feature>
<sequence length="992" mass="110415">MSTTTMQLQHDTDSAILFRQPLAPILSTGVRHSTDDLRLMFSSSYTSLSATRSYSDNDDERYSLCQRRKYSVPLSLQATSIARPFHGRRRSRNSPVMPSSHTPNRSCHGSQRRTSLPGPAYFRETRMTTLHLDTPMPKHGDVPEDLYRQLTTYTFGSPDPQRISQYSGEDYSLNDDEDEKVRDSRAKRRNTSRLLRDSQSTSTPSIKPRSSLSSFSSAGIVVGEVQMDDQSEPDWNTVMNDVASKHTSSRPSSSLDNVSIRSEPRRPSLASLPVLRRQSRSADELKSNIDQVDVARTPTQASFRSTSQHPAFDWSKSNSSGTTEASASNYQAYTGFDLSFIFDQKPTTLSKPSSRVKSDALADTGFQPLPLVASEISLTGVVQSPPLKGQTSTGNLFSRLKAKVKPVSSSNEDTFMKHIMDDPEWTFRRISETEYKIKDHENGQKPAEGPEGWWCEPVGKFTVFKTWTPSRSMRDPPPNAKSPYYNRLQICRHIDSSSTRVGVPPVIVHRHSQVQGFSIYRCHTPHTRQSTMDPIDSILLATKNVLRQYTRTRSTRALKTYGLTDDVKPRPAARQTRSEDRHNDESTNGPLTVIGGLDRPSAFSGNRPMLFNHSVQGMLISPEPSRPTTASSVETDLPLSLVTDSSKTLEYPQVISSSEHILSSETNEISSPRSPRFSTSHAEAFAMITDSVPIVPSMHPHAISAPHTHKSPWWAKAFSSKPSALKDPKEPSSPTTDDEDDHKREKDFVGPWLKIAPRAERVEAERQVKQVSHSFECVGLIPPHEKKKSNKPRTSNDSATEECEALGKIASDSMCMLLPLWPEPTGTPSSSHASFSRRSFGSEHSLTKKPTASLETRKYLLVSYVPRDDEVGNKRRRSQNGNSPPRPSYIGAFHATGQILSYDDLRSSGFRLPERGLCVNNVPKALSLPQEKQPHVMAVCANKHAGVLIMHEALEAFGFVESSSEGARLSDMGKAVTEMIWCGCITLMTFMS</sequence>
<feature type="region of interest" description="Disordered" evidence="1">
    <location>
        <begin position="826"/>
        <end position="851"/>
    </location>
</feature>
<comment type="caution">
    <text evidence="2">The sequence shown here is derived from an EMBL/GenBank/DDBJ whole genome shotgun (WGS) entry which is preliminary data.</text>
</comment>
<dbReference type="Proteomes" id="UP001050691">
    <property type="component" value="Unassembled WGS sequence"/>
</dbReference>
<protein>
    <submittedName>
        <fullName evidence="2">Uncharacterized protein</fullName>
    </submittedName>
</protein>
<feature type="region of interest" description="Disordered" evidence="1">
    <location>
        <begin position="561"/>
        <end position="595"/>
    </location>
</feature>
<keyword evidence="3" id="KW-1185">Reference proteome</keyword>
<name>A0AAV4ZZC6_9AGAM</name>
<feature type="compositionally biased region" description="Polar residues" evidence="1">
    <location>
        <begin position="93"/>
        <end position="114"/>
    </location>
</feature>
<organism evidence="2 3">
    <name type="scientific">Clathrus columnatus</name>
    <dbReference type="NCBI Taxonomy" id="1419009"/>
    <lineage>
        <taxon>Eukaryota</taxon>
        <taxon>Fungi</taxon>
        <taxon>Dikarya</taxon>
        <taxon>Basidiomycota</taxon>
        <taxon>Agaricomycotina</taxon>
        <taxon>Agaricomycetes</taxon>
        <taxon>Phallomycetidae</taxon>
        <taxon>Phallales</taxon>
        <taxon>Clathraceae</taxon>
        <taxon>Clathrus</taxon>
    </lineage>
</organism>
<feature type="compositionally biased region" description="Basic and acidic residues" evidence="1">
    <location>
        <begin position="576"/>
        <end position="585"/>
    </location>
</feature>
<feature type="region of interest" description="Disordered" evidence="1">
    <location>
        <begin position="83"/>
        <end position="120"/>
    </location>
</feature>
<feature type="compositionally biased region" description="Low complexity" evidence="1">
    <location>
        <begin position="829"/>
        <end position="839"/>
    </location>
</feature>
<feature type="compositionally biased region" description="Polar residues" evidence="1">
    <location>
        <begin position="297"/>
        <end position="324"/>
    </location>
</feature>
<evidence type="ECO:0000313" key="3">
    <source>
        <dbReference type="Proteomes" id="UP001050691"/>
    </source>
</evidence>
<accession>A0AAV4ZZC6</accession>
<feature type="region of interest" description="Disordered" evidence="1">
    <location>
        <begin position="779"/>
        <end position="802"/>
    </location>
</feature>
<feature type="compositionally biased region" description="Polar residues" evidence="1">
    <location>
        <begin position="197"/>
        <end position="214"/>
    </location>
</feature>
<feature type="region of interest" description="Disordered" evidence="1">
    <location>
        <begin position="719"/>
        <end position="751"/>
    </location>
</feature>
<evidence type="ECO:0000313" key="2">
    <source>
        <dbReference type="EMBL" id="GJJ06364.1"/>
    </source>
</evidence>
<dbReference type="EMBL" id="BPWL01000001">
    <property type="protein sequence ID" value="GJJ06364.1"/>
    <property type="molecule type" value="Genomic_DNA"/>
</dbReference>
<dbReference type="AlphaFoldDB" id="A0AAV4ZZC6"/>
<feature type="compositionally biased region" description="Polar residues" evidence="1">
    <location>
        <begin position="243"/>
        <end position="260"/>
    </location>
</feature>
<proteinExistence type="predicted"/>
<feature type="region of interest" description="Disordered" evidence="1">
    <location>
        <begin position="153"/>
        <end position="214"/>
    </location>
</feature>
<reference evidence="2" key="1">
    <citation type="submission" date="2021-10" db="EMBL/GenBank/DDBJ databases">
        <title>De novo Genome Assembly of Clathrus columnatus (Basidiomycota, Fungi) Using Illumina and Nanopore Sequence Data.</title>
        <authorList>
            <person name="Ogiso-Tanaka E."/>
            <person name="Itagaki H."/>
            <person name="Hosoya T."/>
            <person name="Hosaka K."/>
        </authorList>
    </citation>
    <scope>NUCLEOTIDE SEQUENCE</scope>
    <source>
        <strain evidence="2">MO-923</strain>
    </source>
</reference>